<comment type="caution">
    <text evidence="2">The sequence shown here is derived from an EMBL/GenBank/DDBJ whole genome shotgun (WGS) entry which is preliminary data.</text>
</comment>
<sequence>MPSSIFSSEDAVVSAQGPNAHHGPMSPGLRLTASDRPGIAQPVPERDVPPLPWLKMLAIAVVLVLALTALWEWRSRALGYEAGDLGTDPSAWAEQWHRLASENPPAVIVGDSRILFDTDLDRFQKMTGVRPVQLGLEGTNAEPVLKMVADSQYKGLVIVGIADQSYFRDSIGIGETSMKAAKWESPSARLSSQLYRGLRRQLAMLDDDNKFSNTVGKLDHGWVPGARGPYDDVWKLGRTHDDRQFSLWTEVERNGFVRAHAIRMWMIIFHILKPDAKVIAHTLAKTRADVAAIRARGGEVVFVRPPSAPALRAVEDSLLPRAKGWAPLLKAANVRGVHADDLPAIKGIAIPELSHISAACQGVFTDAYVRALTALTPRLRLRADAPPPLTSANCPKWIETTPPRQ</sequence>
<feature type="region of interest" description="Disordered" evidence="1">
    <location>
        <begin position="1"/>
        <end position="45"/>
    </location>
</feature>
<evidence type="ECO:0000313" key="2">
    <source>
        <dbReference type="EMBL" id="MDO7842907.1"/>
    </source>
</evidence>
<accession>A0ABT8ZZ95</accession>
<reference evidence="2" key="1">
    <citation type="submission" date="2023-07" db="EMBL/GenBank/DDBJ databases">
        <authorList>
            <person name="Kim M.K."/>
        </authorList>
    </citation>
    <scope>NUCLEOTIDE SEQUENCE</scope>
    <source>
        <strain evidence="2">CA1-15</strain>
    </source>
</reference>
<dbReference type="RefSeq" id="WP_304561368.1">
    <property type="nucleotide sequence ID" value="NZ_JAUQSZ010000007.1"/>
</dbReference>
<name>A0ABT8ZZ95_9SPHN</name>
<proteinExistence type="predicted"/>
<keyword evidence="3" id="KW-1185">Reference proteome</keyword>
<evidence type="ECO:0000256" key="1">
    <source>
        <dbReference type="SAM" id="MobiDB-lite"/>
    </source>
</evidence>
<dbReference type="EMBL" id="JAUQSZ010000007">
    <property type="protein sequence ID" value="MDO7842907.1"/>
    <property type="molecule type" value="Genomic_DNA"/>
</dbReference>
<gene>
    <name evidence="2" type="ORF">Q5H94_11270</name>
</gene>
<evidence type="ECO:0000313" key="3">
    <source>
        <dbReference type="Proteomes" id="UP001176468"/>
    </source>
</evidence>
<protein>
    <submittedName>
        <fullName evidence="2">Uncharacterized protein</fullName>
    </submittedName>
</protein>
<dbReference type="Proteomes" id="UP001176468">
    <property type="component" value="Unassembled WGS sequence"/>
</dbReference>
<organism evidence="2 3">
    <name type="scientific">Sphingomonas immobilis</name>
    <dbReference type="NCBI Taxonomy" id="3063997"/>
    <lineage>
        <taxon>Bacteria</taxon>
        <taxon>Pseudomonadati</taxon>
        <taxon>Pseudomonadota</taxon>
        <taxon>Alphaproteobacteria</taxon>
        <taxon>Sphingomonadales</taxon>
        <taxon>Sphingomonadaceae</taxon>
        <taxon>Sphingomonas</taxon>
    </lineage>
</organism>